<evidence type="ECO:0000256" key="1">
    <source>
        <dbReference type="ARBA" id="ARBA00004651"/>
    </source>
</evidence>
<name>A0A7K0DHY5_9NOCA</name>
<evidence type="ECO:0000256" key="5">
    <source>
        <dbReference type="ARBA" id="ARBA00023136"/>
    </source>
</evidence>
<dbReference type="AlphaFoldDB" id="A0A7K0DHY5"/>
<protein>
    <recommendedName>
        <fullName evidence="10">Cytochrome c oxidase assembly protein</fullName>
    </recommendedName>
</protein>
<dbReference type="GO" id="GO:0005886">
    <property type="term" value="C:plasma membrane"/>
    <property type="evidence" value="ECO:0007669"/>
    <property type="project" value="UniProtKB-SubCell"/>
</dbReference>
<reference evidence="8 9" key="1">
    <citation type="submission" date="2019-10" db="EMBL/GenBank/DDBJ databases">
        <title>Nocardia macrotermitis sp. nov. and Nocardia aurantia sp. nov., isolated from the gut of fungus growing-termite Macrotermes natalensis.</title>
        <authorList>
            <person name="Benndorf R."/>
            <person name="Schwitalla J."/>
            <person name="Martin K."/>
            <person name="De Beer W."/>
            <person name="Kaster A.-K."/>
            <person name="Vollmers J."/>
            <person name="Poulsen M."/>
            <person name="Beemelmanns C."/>
        </authorList>
    </citation>
    <scope>NUCLEOTIDE SEQUENCE [LARGE SCALE GENOMIC DNA]</scope>
    <source>
        <strain evidence="8 9">RB56</strain>
    </source>
</reference>
<dbReference type="Proteomes" id="UP000431401">
    <property type="component" value="Unassembled WGS sequence"/>
</dbReference>
<keyword evidence="2" id="KW-1003">Cell membrane</keyword>
<dbReference type="Pfam" id="PF09678">
    <property type="entry name" value="Caa3_CtaG"/>
    <property type="match status" value="1"/>
</dbReference>
<feature type="transmembrane region" description="Helical" evidence="7">
    <location>
        <begin position="12"/>
        <end position="31"/>
    </location>
</feature>
<comment type="caution">
    <text evidence="8">The sequence shown here is derived from an EMBL/GenBank/DDBJ whole genome shotgun (WGS) entry which is preliminary data.</text>
</comment>
<keyword evidence="5 7" id="KW-0472">Membrane</keyword>
<keyword evidence="4 7" id="KW-1133">Transmembrane helix</keyword>
<comment type="subcellular location">
    <subcellularLocation>
        <location evidence="1">Cell membrane</location>
        <topology evidence="1">Multi-pass membrane protein</topology>
    </subcellularLocation>
</comment>
<evidence type="ECO:0000313" key="9">
    <source>
        <dbReference type="Proteomes" id="UP000431401"/>
    </source>
</evidence>
<evidence type="ECO:0000256" key="2">
    <source>
        <dbReference type="ARBA" id="ARBA00022475"/>
    </source>
</evidence>
<keyword evidence="9" id="KW-1185">Reference proteome</keyword>
<evidence type="ECO:0000256" key="4">
    <source>
        <dbReference type="ARBA" id="ARBA00022989"/>
    </source>
</evidence>
<sequence length="347" mass="37382">MPLTVQSAFESWRWDVSTVVVTVALAAGYCVARRRAARRGEAPPMGRAAAFLLMGTGIWLLSGISAIGAYSSTLFWVRALQTLLLLYVVPFGLAAGRPVTVLRAALGADGRARVDRVLASSFARALTAPATASLAILVSPWVLFLSPWFEVVLRHGAADALTRILLVAIGFLYFYSRLQTDPVPRRRSQAISLLVTVFESLADGILGLVLWLGPLCAAGYFDSIGRTWGPDPRLDQIIGAGIIWVLGDVLGLPYLLTLMRAWAADERRHARAVDAELDAIELAAATESGDSGERSAIESGADSRAGVRRHSGRVHAAAPASPGDDAEPATTGLWWENDPQLRDRFRR</sequence>
<evidence type="ECO:0000256" key="7">
    <source>
        <dbReference type="SAM" id="Phobius"/>
    </source>
</evidence>
<feature type="region of interest" description="Disordered" evidence="6">
    <location>
        <begin position="289"/>
        <end position="347"/>
    </location>
</feature>
<feature type="transmembrane region" description="Helical" evidence="7">
    <location>
        <begin position="190"/>
        <end position="212"/>
    </location>
</feature>
<feature type="transmembrane region" description="Helical" evidence="7">
    <location>
        <begin position="126"/>
        <end position="148"/>
    </location>
</feature>
<feature type="transmembrane region" description="Helical" evidence="7">
    <location>
        <begin position="51"/>
        <end position="72"/>
    </location>
</feature>
<feature type="transmembrane region" description="Helical" evidence="7">
    <location>
        <begin position="160"/>
        <end position="178"/>
    </location>
</feature>
<evidence type="ECO:0000256" key="6">
    <source>
        <dbReference type="SAM" id="MobiDB-lite"/>
    </source>
</evidence>
<feature type="transmembrane region" description="Helical" evidence="7">
    <location>
        <begin position="84"/>
        <end position="106"/>
    </location>
</feature>
<organism evidence="8 9">
    <name type="scientific">Nocardia aurantia</name>
    <dbReference type="NCBI Taxonomy" id="2585199"/>
    <lineage>
        <taxon>Bacteria</taxon>
        <taxon>Bacillati</taxon>
        <taxon>Actinomycetota</taxon>
        <taxon>Actinomycetes</taxon>
        <taxon>Mycobacteriales</taxon>
        <taxon>Nocardiaceae</taxon>
        <taxon>Nocardia</taxon>
    </lineage>
</organism>
<keyword evidence="3 7" id="KW-0812">Transmembrane</keyword>
<dbReference type="InterPro" id="IPR019108">
    <property type="entry name" value="Caa3_assmbl_CtaG-rel"/>
</dbReference>
<feature type="transmembrane region" description="Helical" evidence="7">
    <location>
        <begin position="237"/>
        <end position="258"/>
    </location>
</feature>
<gene>
    <name evidence="8" type="ORF">NRB56_08230</name>
</gene>
<evidence type="ECO:0008006" key="10">
    <source>
        <dbReference type="Google" id="ProtNLM"/>
    </source>
</evidence>
<dbReference type="EMBL" id="WEGI01000002">
    <property type="protein sequence ID" value="MQY25267.1"/>
    <property type="molecule type" value="Genomic_DNA"/>
</dbReference>
<accession>A0A7K0DHY5</accession>
<proteinExistence type="predicted"/>
<evidence type="ECO:0000256" key="3">
    <source>
        <dbReference type="ARBA" id="ARBA00022692"/>
    </source>
</evidence>
<evidence type="ECO:0000313" key="8">
    <source>
        <dbReference type="EMBL" id="MQY25267.1"/>
    </source>
</evidence>